<comment type="subunit">
    <text evidence="9">Homodimer.</text>
</comment>
<dbReference type="EC" id="5.1.1.7" evidence="3 9"/>
<dbReference type="NCBIfam" id="TIGR00652">
    <property type="entry name" value="DapF"/>
    <property type="match status" value="1"/>
</dbReference>
<keyword evidence="5 9" id="KW-0028">Amino-acid biosynthesis</keyword>
<dbReference type="GO" id="GO:0009089">
    <property type="term" value="P:lysine biosynthetic process via diaminopimelate"/>
    <property type="evidence" value="ECO:0007669"/>
    <property type="project" value="UniProtKB-UniRule"/>
</dbReference>
<evidence type="ECO:0000313" key="11">
    <source>
        <dbReference type="EMBL" id="QTL98297.1"/>
    </source>
</evidence>
<dbReference type="FunFam" id="3.10.310.10:FF:000001">
    <property type="entry name" value="Diaminopimelate epimerase"/>
    <property type="match status" value="1"/>
</dbReference>
<evidence type="ECO:0000256" key="8">
    <source>
        <dbReference type="ARBA" id="ARBA00051712"/>
    </source>
</evidence>
<feature type="binding site" evidence="9">
    <location>
        <position position="166"/>
    </location>
    <ligand>
        <name>substrate</name>
    </ligand>
</feature>
<dbReference type="GO" id="GO:0005829">
    <property type="term" value="C:cytosol"/>
    <property type="evidence" value="ECO:0007669"/>
    <property type="project" value="TreeGrafter"/>
</dbReference>
<feature type="binding site" evidence="9">
    <location>
        <begin position="217"/>
        <end position="218"/>
    </location>
    <ligand>
        <name>substrate</name>
    </ligand>
</feature>
<dbReference type="InterPro" id="IPR001653">
    <property type="entry name" value="DAP_epimerase_DapF"/>
</dbReference>
<dbReference type="PANTHER" id="PTHR31689">
    <property type="entry name" value="DIAMINOPIMELATE EPIMERASE, CHLOROPLASTIC"/>
    <property type="match status" value="1"/>
</dbReference>
<name>A0A8A7KHD5_9FIRM</name>
<sequence length="283" mass="31557">MKIKFLKAHGAGNDFVMVKGFESAQIDYNKLAVKLCDRHFGIGGDGLIVILPPESNKYDFRMRIFNSDGSEPEMCGNGIRCFAHYLHQYGLTAEKLLKIETLAGIITPEILKIDNKTSQVRVNMGRPHFKTEEIPVKIDNTSDYIKEYPLLVDGEELLINCVSMGNPHTIIFEEELDKFPLEIWGPKLENHKVFPEKSNVEFIKIVNRSEIIMKVWERGAGITLACGTGASAAVVAGIKNAYLDNEVLVHLPGGDLVIEWSNQDSGVYMTGPAETVFEGEIEL</sequence>
<dbReference type="HAMAP" id="MF_00197">
    <property type="entry name" value="DAP_epimerase"/>
    <property type="match status" value="1"/>
</dbReference>
<dbReference type="SUPFAM" id="SSF54506">
    <property type="entry name" value="Diaminopimelate epimerase-like"/>
    <property type="match status" value="1"/>
</dbReference>
<comment type="caution">
    <text evidence="9">Lacks conserved residue(s) required for the propagation of feature annotation.</text>
</comment>
<comment type="catalytic activity">
    <reaction evidence="8 9">
        <text>(2S,6S)-2,6-diaminopimelate = meso-2,6-diaminopimelate</text>
        <dbReference type="Rhea" id="RHEA:15393"/>
        <dbReference type="ChEBI" id="CHEBI:57609"/>
        <dbReference type="ChEBI" id="CHEBI:57791"/>
        <dbReference type="EC" id="5.1.1.7"/>
    </reaction>
</comment>
<dbReference type="AlphaFoldDB" id="A0A8A7KHD5"/>
<dbReference type="PANTHER" id="PTHR31689:SF0">
    <property type="entry name" value="DIAMINOPIMELATE EPIMERASE"/>
    <property type="match status" value="1"/>
</dbReference>
<feature type="active site" description="Proton donor" evidence="9">
    <location>
        <position position="75"/>
    </location>
</feature>
<evidence type="ECO:0000313" key="12">
    <source>
        <dbReference type="Proteomes" id="UP000665020"/>
    </source>
</evidence>
<reference evidence="11" key="1">
    <citation type="submission" date="2019-12" db="EMBL/GenBank/DDBJ databases">
        <authorList>
            <person name="zhang j."/>
            <person name="sun C.M."/>
        </authorList>
    </citation>
    <scope>NUCLEOTIDE SEQUENCE</scope>
    <source>
        <strain evidence="11">NS-1</strain>
    </source>
</reference>
<evidence type="ECO:0000256" key="5">
    <source>
        <dbReference type="ARBA" id="ARBA00022605"/>
    </source>
</evidence>
<evidence type="ECO:0000256" key="7">
    <source>
        <dbReference type="ARBA" id="ARBA00023235"/>
    </source>
</evidence>
<keyword evidence="7 9" id="KW-0413">Isomerase</keyword>
<evidence type="ECO:0000256" key="1">
    <source>
        <dbReference type="ARBA" id="ARBA00005196"/>
    </source>
</evidence>
<feature type="site" description="Could be important to modulate the pK values of the two catalytic cysteine residues" evidence="9">
    <location>
        <position position="168"/>
    </location>
</feature>
<gene>
    <name evidence="9" type="primary">dapF</name>
    <name evidence="11" type="ORF">GM661_10060</name>
</gene>
<evidence type="ECO:0000256" key="4">
    <source>
        <dbReference type="ARBA" id="ARBA00022490"/>
    </source>
</evidence>
<dbReference type="InterPro" id="IPR018510">
    <property type="entry name" value="DAP_epimerase_AS"/>
</dbReference>
<organism evidence="11 12">
    <name type="scientific">Iocasia fonsfrigidae</name>
    <dbReference type="NCBI Taxonomy" id="2682810"/>
    <lineage>
        <taxon>Bacteria</taxon>
        <taxon>Bacillati</taxon>
        <taxon>Bacillota</taxon>
        <taxon>Clostridia</taxon>
        <taxon>Halanaerobiales</taxon>
        <taxon>Halanaerobiaceae</taxon>
        <taxon>Iocasia</taxon>
    </lineage>
</organism>
<dbReference type="EMBL" id="CP046640">
    <property type="protein sequence ID" value="QTL98297.1"/>
    <property type="molecule type" value="Genomic_DNA"/>
</dbReference>
<proteinExistence type="inferred from homology"/>
<dbReference type="RefSeq" id="WP_230866741.1">
    <property type="nucleotide sequence ID" value="NZ_CP046640.1"/>
</dbReference>
<feature type="binding site" evidence="9">
    <location>
        <position position="66"/>
    </location>
    <ligand>
        <name>substrate</name>
    </ligand>
</feature>
<dbReference type="Pfam" id="PF01678">
    <property type="entry name" value="DAP_epimerase"/>
    <property type="match status" value="2"/>
</dbReference>
<comment type="function">
    <text evidence="9">Catalyzes the stereoinversion of LL-2,6-diaminopimelate (L,L-DAP) to meso-diaminopimelate (meso-DAP), a precursor of L-lysine and an essential component of the bacterial peptidoglycan.</text>
</comment>
<evidence type="ECO:0000256" key="3">
    <source>
        <dbReference type="ARBA" id="ARBA00013080"/>
    </source>
</evidence>
<evidence type="ECO:0000256" key="2">
    <source>
        <dbReference type="ARBA" id="ARBA00010219"/>
    </source>
</evidence>
<comment type="subcellular location">
    <subcellularLocation>
        <location evidence="9">Cytoplasm</location>
    </subcellularLocation>
</comment>
<comment type="similarity">
    <text evidence="2 9">Belongs to the diaminopimelate epimerase family.</text>
</comment>
<evidence type="ECO:0000256" key="6">
    <source>
        <dbReference type="ARBA" id="ARBA00023154"/>
    </source>
</evidence>
<keyword evidence="4 9" id="KW-0963">Cytoplasm</keyword>
<feature type="binding site" evidence="9">
    <location>
        <position position="13"/>
    </location>
    <ligand>
        <name>substrate</name>
    </ligand>
</feature>
<feature type="binding site" evidence="9">
    <location>
        <begin position="227"/>
        <end position="228"/>
    </location>
    <ligand>
        <name>substrate</name>
    </ligand>
</feature>
<feature type="active site" description="Proton acceptor" evidence="9">
    <location>
        <position position="226"/>
    </location>
</feature>
<dbReference type="UniPathway" id="UPA00034">
    <property type="reaction ID" value="UER00025"/>
</dbReference>
<dbReference type="GO" id="GO:0008837">
    <property type="term" value="F:diaminopimelate epimerase activity"/>
    <property type="evidence" value="ECO:0007669"/>
    <property type="project" value="UniProtKB-UniRule"/>
</dbReference>
<dbReference type="KEGG" id="ifn:GM661_10060"/>
<keyword evidence="6 9" id="KW-0457">Lysine biosynthesis</keyword>
<evidence type="ECO:0000256" key="9">
    <source>
        <dbReference type="HAMAP-Rule" id="MF_00197"/>
    </source>
</evidence>
<evidence type="ECO:0000256" key="10">
    <source>
        <dbReference type="PROSITE-ProRule" id="PRU10125"/>
    </source>
</evidence>
<protein>
    <recommendedName>
        <fullName evidence="3 9">Diaminopimelate epimerase</fullName>
        <shortName evidence="9">DAP epimerase</shortName>
        <ecNumber evidence="3 9">5.1.1.7</ecNumber>
    </recommendedName>
    <alternativeName>
        <fullName evidence="9">PLP-independent amino acid racemase</fullName>
    </alternativeName>
</protein>
<accession>A0A8A7KHD5</accession>
<dbReference type="PROSITE" id="PS01326">
    <property type="entry name" value="DAP_EPIMERASE"/>
    <property type="match status" value="1"/>
</dbReference>
<feature type="binding site" evidence="9">
    <location>
        <begin position="76"/>
        <end position="77"/>
    </location>
    <ligand>
        <name>substrate</name>
    </ligand>
</feature>
<comment type="pathway">
    <text evidence="1 9">Amino-acid biosynthesis; L-lysine biosynthesis via DAP pathway; DL-2,6-diaminopimelate from LL-2,6-diaminopimelate: step 1/1.</text>
</comment>
<feature type="active site" evidence="10">
    <location>
        <position position="75"/>
    </location>
</feature>
<dbReference type="Gene3D" id="3.10.310.10">
    <property type="entry name" value="Diaminopimelate Epimerase, Chain A, domain 1"/>
    <property type="match status" value="2"/>
</dbReference>
<keyword evidence="12" id="KW-1185">Reference proteome</keyword>
<dbReference type="Proteomes" id="UP000665020">
    <property type="component" value="Chromosome"/>
</dbReference>
<feature type="binding site" evidence="9">
    <location>
        <position position="199"/>
    </location>
    <ligand>
        <name>substrate</name>
    </ligand>
</feature>
<feature type="site" description="Could be important to modulate the pK values of the two catalytic cysteine residues" evidence="9">
    <location>
        <position position="217"/>
    </location>
</feature>